<comment type="subcellular location">
    <subcellularLocation>
        <location evidence="1">Secreted</location>
    </subcellularLocation>
</comment>
<dbReference type="GO" id="GO:0005576">
    <property type="term" value="C:extracellular region"/>
    <property type="evidence" value="ECO:0007669"/>
    <property type="project" value="UniProtKB-SubCell"/>
</dbReference>
<dbReference type="PANTHER" id="PTHR34216:SF3">
    <property type="entry name" value="POLY-BETA-1,6-N-ACETYL-D-GLUCOSAMINE N-DEACETYLASE"/>
    <property type="match status" value="1"/>
</dbReference>
<dbReference type="GO" id="GO:0005975">
    <property type="term" value="P:carbohydrate metabolic process"/>
    <property type="evidence" value="ECO:0007669"/>
    <property type="project" value="InterPro"/>
</dbReference>
<accession>A0A3A9B1F9</accession>
<keyword evidence="6" id="KW-1185">Reference proteome</keyword>
<reference evidence="5 6" key="1">
    <citation type="submission" date="2018-09" db="EMBL/GenBank/DDBJ databases">
        <title>Murine metabolic-syndrome-specific gut microbial biobank.</title>
        <authorList>
            <person name="Liu C."/>
        </authorList>
    </citation>
    <scope>NUCLEOTIDE SEQUENCE [LARGE SCALE GENOMIC DNA]</scope>
    <source>
        <strain evidence="5 6">0.1xD8-82</strain>
    </source>
</reference>
<feature type="domain" description="NodB homology" evidence="4">
    <location>
        <begin position="51"/>
        <end position="118"/>
    </location>
</feature>
<dbReference type="InterPro" id="IPR051398">
    <property type="entry name" value="Polysacch_Deacetylase"/>
</dbReference>
<protein>
    <submittedName>
        <fullName evidence="5">Polysaccharide deacetylase</fullName>
    </submittedName>
</protein>
<dbReference type="PANTHER" id="PTHR34216">
    <property type="match status" value="1"/>
</dbReference>
<organism evidence="5 6">
    <name type="scientific">Parablautia intestinalis</name>
    <dbReference type="NCBI Taxonomy" id="2320100"/>
    <lineage>
        <taxon>Bacteria</taxon>
        <taxon>Bacillati</taxon>
        <taxon>Bacillota</taxon>
        <taxon>Clostridia</taxon>
        <taxon>Lachnospirales</taxon>
        <taxon>Lachnospiraceae</taxon>
        <taxon>Parablautia</taxon>
    </lineage>
</organism>
<evidence type="ECO:0000313" key="5">
    <source>
        <dbReference type="EMBL" id="RKI93286.1"/>
    </source>
</evidence>
<dbReference type="Pfam" id="PF01522">
    <property type="entry name" value="Polysacc_deac_1"/>
    <property type="match status" value="1"/>
</dbReference>
<dbReference type="EMBL" id="RAYQ01000003">
    <property type="protein sequence ID" value="RKI93286.1"/>
    <property type="molecule type" value="Genomic_DNA"/>
</dbReference>
<dbReference type="GO" id="GO:0016810">
    <property type="term" value="F:hydrolase activity, acting on carbon-nitrogen (but not peptide) bonds"/>
    <property type="evidence" value="ECO:0007669"/>
    <property type="project" value="InterPro"/>
</dbReference>
<dbReference type="InterPro" id="IPR002509">
    <property type="entry name" value="NODB_dom"/>
</dbReference>
<name>A0A3A9B1F9_9FIRM</name>
<dbReference type="SUPFAM" id="SSF88713">
    <property type="entry name" value="Glycoside hydrolase/deacetylase"/>
    <property type="match status" value="1"/>
</dbReference>
<feature type="region of interest" description="Disordered" evidence="3">
    <location>
        <begin position="1"/>
        <end position="31"/>
    </location>
</feature>
<dbReference type="Gene3D" id="3.20.20.370">
    <property type="entry name" value="Glycoside hydrolase/deacetylase"/>
    <property type="match status" value="1"/>
</dbReference>
<evidence type="ECO:0000256" key="1">
    <source>
        <dbReference type="ARBA" id="ARBA00004613"/>
    </source>
</evidence>
<dbReference type="AlphaFoldDB" id="A0A3A9B1F9"/>
<evidence type="ECO:0000259" key="4">
    <source>
        <dbReference type="Pfam" id="PF01522"/>
    </source>
</evidence>
<keyword evidence="2" id="KW-0732">Signal</keyword>
<dbReference type="InterPro" id="IPR011330">
    <property type="entry name" value="Glyco_hydro/deAcase_b/a-brl"/>
</dbReference>
<sequence length="255" mass="29722">MRRKHSMGMAGADVKSNCRQPQIRAPDGTVYPKGTIHRRLTKSQSEQLYTGSGHEIAVHGLTHPFLEKLPENMIMWELLKDRENLENQFHTIVRGMAYPFGTFNNITVDCLKKAGLVYGRTVISSHCFDIPGDWLRLEATCHHNDPELMNLAKKFVEETPGQNSRLFYLWGHSYEFEANDNWNVIEEFAAYMNNRDDIWYATNIQIYDYMQAYQRLEFSVDGRQVYNPTAAELYFDKQEDDTKRYCILPGEYLAL</sequence>
<dbReference type="OrthoDB" id="43281at2"/>
<evidence type="ECO:0000256" key="2">
    <source>
        <dbReference type="ARBA" id="ARBA00022729"/>
    </source>
</evidence>
<gene>
    <name evidence="5" type="ORF">D7V94_04815</name>
</gene>
<evidence type="ECO:0000256" key="3">
    <source>
        <dbReference type="SAM" id="MobiDB-lite"/>
    </source>
</evidence>
<evidence type="ECO:0000313" key="6">
    <source>
        <dbReference type="Proteomes" id="UP000280696"/>
    </source>
</evidence>
<comment type="caution">
    <text evidence="5">The sequence shown here is derived from an EMBL/GenBank/DDBJ whole genome shotgun (WGS) entry which is preliminary data.</text>
</comment>
<dbReference type="Proteomes" id="UP000280696">
    <property type="component" value="Unassembled WGS sequence"/>
</dbReference>
<proteinExistence type="predicted"/>